<sequence length="93" mass="10210">MSEPLKSSRGVQLLRLANGRFQVIADGTVVVETAVDSYANIAYDEAVDARDENKERRRRERAHYDMQAVRSDSFARRAAAARKTGGKGGRGGV</sequence>
<dbReference type="PATRIC" id="fig|1415166.3.peg.2134"/>
<dbReference type="EMBL" id="CP006850">
    <property type="protein sequence ID" value="AHH16903.1"/>
    <property type="molecule type" value="Genomic_DNA"/>
</dbReference>
<dbReference type="OrthoDB" id="10007034at2"/>
<reference evidence="1 2" key="1">
    <citation type="journal article" date="2014" name="Appl. Environ. Microbiol.">
        <title>Insights into the Microbial Degradation of Rubber and Gutta-Percha by Analysis of the Complete Genome of Nocardia nova SH22a.</title>
        <authorList>
            <person name="Luo Q."/>
            <person name="Hiessl S."/>
            <person name="Poehlein A."/>
            <person name="Daniel R."/>
            <person name="Steinbuchel A."/>
        </authorList>
    </citation>
    <scope>NUCLEOTIDE SEQUENCE [LARGE SCALE GENOMIC DNA]</scope>
    <source>
        <strain evidence="1">SH22a</strain>
    </source>
</reference>
<gene>
    <name evidence="1" type="ORF">NONO_c21050</name>
</gene>
<dbReference type="Proteomes" id="UP000019150">
    <property type="component" value="Chromosome"/>
</dbReference>
<dbReference type="AlphaFoldDB" id="W5TD80"/>
<dbReference type="KEGG" id="nno:NONO_c21050"/>
<protein>
    <submittedName>
        <fullName evidence="1">Uncharacterized protein</fullName>
    </submittedName>
</protein>
<evidence type="ECO:0000313" key="1">
    <source>
        <dbReference type="EMBL" id="AHH16903.1"/>
    </source>
</evidence>
<dbReference type="STRING" id="1415166.NONO_c21050"/>
<name>W5TD80_9NOCA</name>
<keyword evidence="2" id="KW-1185">Reference proteome</keyword>
<accession>W5TD80</accession>
<evidence type="ECO:0000313" key="2">
    <source>
        <dbReference type="Proteomes" id="UP000019150"/>
    </source>
</evidence>
<dbReference type="HOGENOM" id="CLU_2396698_0_0_11"/>
<organism evidence="1 2">
    <name type="scientific">Nocardia nova SH22a</name>
    <dbReference type="NCBI Taxonomy" id="1415166"/>
    <lineage>
        <taxon>Bacteria</taxon>
        <taxon>Bacillati</taxon>
        <taxon>Actinomycetota</taxon>
        <taxon>Actinomycetes</taxon>
        <taxon>Mycobacteriales</taxon>
        <taxon>Nocardiaceae</taxon>
        <taxon>Nocardia</taxon>
    </lineage>
</organism>
<proteinExistence type="predicted"/>
<dbReference type="RefSeq" id="WP_025348384.1">
    <property type="nucleotide sequence ID" value="NZ_CP006850.1"/>
</dbReference>